<feature type="compositionally biased region" description="Low complexity" evidence="1">
    <location>
        <begin position="1"/>
        <end position="23"/>
    </location>
</feature>
<feature type="region of interest" description="Disordered" evidence="1">
    <location>
        <begin position="1"/>
        <end position="70"/>
    </location>
</feature>
<keyword evidence="3" id="KW-1185">Reference proteome</keyword>
<accession>Q3B1K8</accession>
<sequence>MASGAEEAAEPAAAPAKTEAGSAQAKPAEKTPPAPVVMQPKAAAPAPASAKVTEEPIYGSQMMTPAERNDYRMRMRAATTDEARQKLRLEHHTLMQERAKERGMTLPDMPPAGGGGMGPGMGGGMGGGKK</sequence>
<feature type="compositionally biased region" description="Low complexity" evidence="1">
    <location>
        <begin position="36"/>
        <end position="51"/>
    </location>
</feature>
<proteinExistence type="predicted"/>
<feature type="compositionally biased region" description="Gly residues" evidence="1">
    <location>
        <begin position="112"/>
        <end position="130"/>
    </location>
</feature>
<evidence type="ECO:0000313" key="2">
    <source>
        <dbReference type="EMBL" id="ABB24773.1"/>
    </source>
</evidence>
<feature type="region of interest" description="Disordered" evidence="1">
    <location>
        <begin position="97"/>
        <end position="130"/>
    </location>
</feature>
<dbReference type="KEGG" id="plt:Plut_1931"/>
<evidence type="ECO:0000256" key="1">
    <source>
        <dbReference type="SAM" id="MobiDB-lite"/>
    </source>
</evidence>
<protein>
    <submittedName>
        <fullName evidence="2">Uncharacterized protein</fullName>
    </submittedName>
</protein>
<dbReference type="AlphaFoldDB" id="Q3B1K8"/>
<organism evidence="2 3">
    <name type="scientific">Chlorobium luteolum (strain DSM 273 / BCRC 81028 / 2530)</name>
    <name type="common">Pelodictyon luteolum</name>
    <dbReference type="NCBI Taxonomy" id="319225"/>
    <lineage>
        <taxon>Bacteria</taxon>
        <taxon>Pseudomonadati</taxon>
        <taxon>Chlorobiota</taxon>
        <taxon>Chlorobiia</taxon>
        <taxon>Chlorobiales</taxon>
        <taxon>Chlorobiaceae</taxon>
        <taxon>Chlorobium/Pelodictyon group</taxon>
        <taxon>Pelodictyon</taxon>
    </lineage>
</organism>
<dbReference type="EMBL" id="CP000096">
    <property type="protein sequence ID" value="ABB24773.1"/>
    <property type="molecule type" value="Genomic_DNA"/>
</dbReference>
<evidence type="ECO:0000313" key="3">
    <source>
        <dbReference type="Proteomes" id="UP000002709"/>
    </source>
</evidence>
<reference evidence="3" key="1">
    <citation type="submission" date="2005-08" db="EMBL/GenBank/DDBJ databases">
        <title>Complete sequence of Pelodictyon luteolum DSM 273.</title>
        <authorList>
            <consortium name="US DOE Joint Genome Institute"/>
            <person name="Copeland A."/>
            <person name="Lucas S."/>
            <person name="Lapidus A."/>
            <person name="Barry K."/>
            <person name="Detter J.C."/>
            <person name="Glavina T."/>
            <person name="Hammon N."/>
            <person name="Israni S."/>
            <person name="Pitluck S."/>
            <person name="Bryant D."/>
            <person name="Schmutz J."/>
            <person name="Larimer F."/>
            <person name="Land M."/>
            <person name="Kyrpides N."/>
            <person name="Ivanova N."/>
            <person name="Richardson P."/>
        </authorList>
    </citation>
    <scope>NUCLEOTIDE SEQUENCE [LARGE SCALE GENOMIC DNA]</scope>
    <source>
        <strain evidence="3">DSM 273 / BCRC 81028 / 2530</strain>
    </source>
</reference>
<gene>
    <name evidence="2" type="ordered locus">Plut_1931</name>
</gene>
<name>Q3B1K8_CHLL3</name>
<dbReference type="Proteomes" id="UP000002709">
    <property type="component" value="Chromosome"/>
</dbReference>
<dbReference type="HOGENOM" id="CLU_2168779_0_0_10"/>